<dbReference type="Proteomes" id="UP001165240">
    <property type="component" value="Unassembled WGS sequence"/>
</dbReference>
<evidence type="ECO:0000256" key="3">
    <source>
        <dbReference type="ARBA" id="ARBA00022475"/>
    </source>
</evidence>
<dbReference type="PANTHER" id="PTHR23513">
    <property type="entry name" value="INTEGRAL MEMBRANE EFFLUX PROTEIN-RELATED"/>
    <property type="match status" value="1"/>
</dbReference>
<keyword evidence="2" id="KW-0813">Transport</keyword>
<protein>
    <submittedName>
        <fullName evidence="9">MFS transporter</fullName>
    </submittedName>
</protein>
<feature type="transmembrane region" description="Helical" evidence="7">
    <location>
        <begin position="289"/>
        <end position="307"/>
    </location>
</feature>
<feature type="transmembrane region" description="Helical" evidence="7">
    <location>
        <begin position="100"/>
        <end position="124"/>
    </location>
</feature>
<feature type="transmembrane region" description="Helical" evidence="7">
    <location>
        <begin position="163"/>
        <end position="183"/>
    </location>
</feature>
<feature type="transmembrane region" description="Helical" evidence="7">
    <location>
        <begin position="42"/>
        <end position="61"/>
    </location>
</feature>
<organism evidence="9 10">
    <name type="scientific">Priestia megaterium</name>
    <name type="common">Bacillus megaterium</name>
    <dbReference type="NCBI Taxonomy" id="1404"/>
    <lineage>
        <taxon>Bacteria</taxon>
        <taxon>Bacillati</taxon>
        <taxon>Bacillota</taxon>
        <taxon>Bacilli</taxon>
        <taxon>Bacillales</taxon>
        <taxon>Bacillaceae</taxon>
        <taxon>Priestia</taxon>
    </lineage>
</organism>
<feature type="transmembrane region" description="Helical" evidence="7">
    <location>
        <begin position="313"/>
        <end position="333"/>
    </location>
</feature>
<feature type="transmembrane region" description="Helical" evidence="7">
    <location>
        <begin position="378"/>
        <end position="398"/>
    </location>
</feature>
<dbReference type="InterPro" id="IPR011701">
    <property type="entry name" value="MFS"/>
</dbReference>
<evidence type="ECO:0000256" key="5">
    <source>
        <dbReference type="ARBA" id="ARBA00022989"/>
    </source>
</evidence>
<dbReference type="InterPro" id="IPR020846">
    <property type="entry name" value="MFS_dom"/>
</dbReference>
<sequence length="415" mass="45375">MNNKFKDLQIGTEETLRYISVEGLILLIPIIGIKVLELNNSLIGLAISLSSIGYLLFGYIAGLIADKWNRQQVIITSLLVKSLCFGLFSYLVLSSNLNKLSYFFIICMISLFLVIIETTITAWIPDIYTNENLSGINGIIQFSKSGANLIGPFLGGLSIDKLGISWTLLLIATCLIISSLSILKIGKYGKPKNINPENRYLTKTDKKIKRLENVKYIFTNNVLRNLVLTTGTINFAISIYTAMVVIFLVGTLGLSTYLTGLVISLSGIGALLGSFISPRLIKKFGVIKIMVFGPIIPSFGLLLASFAHEKMGIVLFIIGSICFFTARSIGSVARVTVQQMVVPSHIRGEVSGTMIMLTWGTIPLGALCAGVLSEVVGVQQVLMLAGIILILSNCWLLNRKILNLDDKRLNDRVVS</sequence>
<dbReference type="PROSITE" id="PS50850">
    <property type="entry name" value="MFS"/>
    <property type="match status" value="1"/>
</dbReference>
<feature type="transmembrane region" description="Helical" evidence="7">
    <location>
        <begin position="354"/>
        <end position="372"/>
    </location>
</feature>
<keyword evidence="6 7" id="KW-0472">Membrane</keyword>
<feature type="transmembrane region" description="Helical" evidence="7">
    <location>
        <begin position="73"/>
        <end position="93"/>
    </location>
</feature>
<evidence type="ECO:0000313" key="9">
    <source>
        <dbReference type="EMBL" id="GMG76805.1"/>
    </source>
</evidence>
<keyword evidence="4 7" id="KW-0812">Transmembrane</keyword>
<gene>
    <name evidence="9" type="ORF">ShirakiTB12_52740</name>
</gene>
<evidence type="ECO:0000256" key="1">
    <source>
        <dbReference type="ARBA" id="ARBA00004651"/>
    </source>
</evidence>
<dbReference type="PANTHER" id="PTHR23513:SF6">
    <property type="entry name" value="MAJOR FACILITATOR SUPERFAMILY ASSOCIATED DOMAIN-CONTAINING PROTEIN"/>
    <property type="match status" value="1"/>
</dbReference>
<name>A0AAX6BSV0_PRIMG</name>
<dbReference type="GO" id="GO:0022857">
    <property type="term" value="F:transmembrane transporter activity"/>
    <property type="evidence" value="ECO:0007669"/>
    <property type="project" value="InterPro"/>
</dbReference>
<evidence type="ECO:0000256" key="7">
    <source>
        <dbReference type="SAM" id="Phobius"/>
    </source>
</evidence>
<evidence type="ECO:0000313" key="10">
    <source>
        <dbReference type="Proteomes" id="UP001165240"/>
    </source>
</evidence>
<dbReference type="SUPFAM" id="SSF103473">
    <property type="entry name" value="MFS general substrate transporter"/>
    <property type="match status" value="1"/>
</dbReference>
<evidence type="ECO:0000256" key="2">
    <source>
        <dbReference type="ARBA" id="ARBA00022448"/>
    </source>
</evidence>
<evidence type="ECO:0000256" key="4">
    <source>
        <dbReference type="ARBA" id="ARBA00022692"/>
    </source>
</evidence>
<dbReference type="Gene3D" id="1.20.1250.20">
    <property type="entry name" value="MFS general substrate transporter like domains"/>
    <property type="match status" value="1"/>
</dbReference>
<feature type="transmembrane region" description="Helical" evidence="7">
    <location>
        <begin position="256"/>
        <end position="277"/>
    </location>
</feature>
<dbReference type="AlphaFoldDB" id="A0AAX6BSV0"/>
<evidence type="ECO:0000256" key="6">
    <source>
        <dbReference type="ARBA" id="ARBA00023136"/>
    </source>
</evidence>
<feature type="transmembrane region" description="Helical" evidence="7">
    <location>
        <begin position="226"/>
        <end position="250"/>
    </location>
</feature>
<comment type="subcellular location">
    <subcellularLocation>
        <location evidence="1">Cell membrane</location>
        <topology evidence="1">Multi-pass membrane protein</topology>
    </subcellularLocation>
</comment>
<dbReference type="Pfam" id="PF07690">
    <property type="entry name" value="MFS_1"/>
    <property type="match status" value="1"/>
</dbReference>
<accession>A0AAX6BSV0</accession>
<proteinExistence type="predicted"/>
<feature type="domain" description="Major facilitator superfamily (MFS) profile" evidence="8">
    <location>
        <begin position="1"/>
        <end position="403"/>
    </location>
</feature>
<keyword evidence="5 7" id="KW-1133">Transmembrane helix</keyword>
<dbReference type="EMBL" id="BSYK01000002">
    <property type="protein sequence ID" value="GMG76805.1"/>
    <property type="molecule type" value="Genomic_DNA"/>
</dbReference>
<keyword evidence="3" id="KW-1003">Cell membrane</keyword>
<evidence type="ECO:0000259" key="8">
    <source>
        <dbReference type="PROSITE" id="PS50850"/>
    </source>
</evidence>
<dbReference type="RefSeq" id="WP_075422537.1">
    <property type="nucleotide sequence ID" value="NZ_BSYK01000002.1"/>
</dbReference>
<comment type="caution">
    <text evidence="9">The sequence shown here is derived from an EMBL/GenBank/DDBJ whole genome shotgun (WGS) entry which is preliminary data.</text>
</comment>
<feature type="transmembrane region" description="Helical" evidence="7">
    <location>
        <begin position="15"/>
        <end position="35"/>
    </location>
</feature>
<dbReference type="GO" id="GO:0005886">
    <property type="term" value="C:plasma membrane"/>
    <property type="evidence" value="ECO:0007669"/>
    <property type="project" value="UniProtKB-SubCell"/>
</dbReference>
<dbReference type="InterPro" id="IPR036259">
    <property type="entry name" value="MFS_trans_sf"/>
</dbReference>
<dbReference type="CDD" id="cd06173">
    <property type="entry name" value="MFS_MefA_like"/>
    <property type="match status" value="1"/>
</dbReference>
<reference evidence="9" key="1">
    <citation type="journal article" date="2024" name="Appl Microbiol">
        <title>Effect of kuratsuki Bacillus and Priestia on Taste of Sake.</title>
        <authorList>
            <person name="Kobayashi K."/>
            <person name="Nishida H."/>
        </authorList>
    </citation>
    <scope>NUCLEOTIDE SEQUENCE</scope>
    <source>
        <strain evidence="9">B-12</strain>
    </source>
</reference>